<name>A0A2Z3GVW6_9BACT</name>
<evidence type="ECO:0008006" key="4">
    <source>
        <dbReference type="Google" id="ProtNLM"/>
    </source>
</evidence>
<dbReference type="InterPro" id="IPR011446">
    <property type="entry name" value="BBP7"/>
</dbReference>
<dbReference type="AlphaFoldDB" id="A0A2Z3GVW6"/>
<sequence length="444" mass="47262">MVGFPVTGAQPAPLGSPRVAPGGGPPSVTESRDPTGRVPDGTTFVPSVLPDGGAGCPVEVEDPLFSDAPLTGLDRVASVRRGWVSAELLMWWNRGTVVPPLVTTSSTAALGIIGQGDTRVLLGGSFGDTYHTGGRVGAGYWFGDGECRGVDARLFWVAPATTSFFTTTTQNPLLARPFFNINPTTAPTVGFGESSEIVARPGVATGSVLVTLKNTVWGAEVNYRRYLTSGPNMRLDLLAGYRFLDLREELTITERFVRTPDSDPAIGVPAISGTITDSFRTTNRFHGGQIGIAGTFTRGRWSLDPRATVAFGTVRQTAEINGSQTLNFPDQTTTVTPGGLLAVPGANIGKFSRDKFAVVPEVGLNLGWQATERMKLFVGYNFLYLSSALRPGDAIDMRLDAARVPNLLPPGTGAPLTNTIRPAPQFNSSGYFVQGISFGLMYRW</sequence>
<accession>A0A2Z3GVW6</accession>
<evidence type="ECO:0000313" key="3">
    <source>
        <dbReference type="Proteomes" id="UP000245802"/>
    </source>
</evidence>
<evidence type="ECO:0000256" key="1">
    <source>
        <dbReference type="SAM" id="MobiDB-lite"/>
    </source>
</evidence>
<dbReference type="EMBL" id="CP025958">
    <property type="protein sequence ID" value="AWM36222.1"/>
    <property type="molecule type" value="Genomic_DNA"/>
</dbReference>
<reference evidence="2 3" key="1">
    <citation type="submission" date="2018-01" db="EMBL/GenBank/DDBJ databases">
        <title>G. obscuriglobus.</title>
        <authorList>
            <person name="Franke J."/>
            <person name="Blomberg W."/>
            <person name="Selmecki A."/>
        </authorList>
    </citation>
    <scope>NUCLEOTIDE SEQUENCE [LARGE SCALE GENOMIC DNA]</scope>
    <source>
        <strain evidence="2 3">DSM 5831</strain>
    </source>
</reference>
<dbReference type="SUPFAM" id="SSF56935">
    <property type="entry name" value="Porins"/>
    <property type="match status" value="1"/>
</dbReference>
<proteinExistence type="predicted"/>
<organism evidence="2 3">
    <name type="scientific">Gemmata obscuriglobus</name>
    <dbReference type="NCBI Taxonomy" id="114"/>
    <lineage>
        <taxon>Bacteria</taxon>
        <taxon>Pseudomonadati</taxon>
        <taxon>Planctomycetota</taxon>
        <taxon>Planctomycetia</taxon>
        <taxon>Gemmatales</taxon>
        <taxon>Gemmataceae</taxon>
        <taxon>Gemmata</taxon>
    </lineage>
</organism>
<feature type="region of interest" description="Disordered" evidence="1">
    <location>
        <begin position="1"/>
        <end position="46"/>
    </location>
</feature>
<dbReference type="KEGG" id="gog:C1280_03815"/>
<dbReference type="Proteomes" id="UP000245802">
    <property type="component" value="Chromosome"/>
</dbReference>
<dbReference type="Pfam" id="PF07585">
    <property type="entry name" value="BBP7"/>
    <property type="match status" value="1"/>
</dbReference>
<keyword evidence="3" id="KW-1185">Reference proteome</keyword>
<evidence type="ECO:0000313" key="2">
    <source>
        <dbReference type="EMBL" id="AWM36222.1"/>
    </source>
</evidence>
<protein>
    <recommendedName>
        <fullName evidence="4">BBP7 family outer membrane beta-barrel protein</fullName>
    </recommendedName>
</protein>
<gene>
    <name evidence="2" type="ORF">C1280_03815</name>
</gene>